<dbReference type="AlphaFoldDB" id="A0A6C0KFM1"/>
<organism evidence="1">
    <name type="scientific">viral metagenome</name>
    <dbReference type="NCBI Taxonomy" id="1070528"/>
    <lineage>
        <taxon>unclassified sequences</taxon>
        <taxon>metagenomes</taxon>
        <taxon>organismal metagenomes</taxon>
    </lineage>
</organism>
<protein>
    <submittedName>
        <fullName evidence="1">Uncharacterized protein</fullName>
    </submittedName>
</protein>
<evidence type="ECO:0000313" key="1">
    <source>
        <dbReference type="EMBL" id="QHU15936.1"/>
    </source>
</evidence>
<name>A0A6C0KFM1_9ZZZZ</name>
<dbReference type="EMBL" id="MN740870">
    <property type="protein sequence ID" value="QHU15936.1"/>
    <property type="molecule type" value="Genomic_DNA"/>
</dbReference>
<accession>A0A6C0KFM1</accession>
<proteinExistence type="predicted"/>
<reference evidence="1" key="1">
    <citation type="journal article" date="2020" name="Nature">
        <title>Giant virus diversity and host interactions through global metagenomics.</title>
        <authorList>
            <person name="Schulz F."/>
            <person name="Roux S."/>
            <person name="Paez-Espino D."/>
            <person name="Jungbluth S."/>
            <person name="Walsh D.A."/>
            <person name="Denef V.J."/>
            <person name="McMahon K.D."/>
            <person name="Konstantinidis K.T."/>
            <person name="Eloe-Fadrosh E.A."/>
            <person name="Kyrpides N.C."/>
            <person name="Woyke T."/>
        </authorList>
    </citation>
    <scope>NUCLEOTIDE SEQUENCE</scope>
    <source>
        <strain evidence="1">GVMAG-S-3300010158-109</strain>
    </source>
</reference>
<sequence>MHTYKTSLYRRQKVCNEAIKNIKNIKNDIKNIRDRGKRIWNVVSYFGAVYNMSVSQQVDLATECVIYSYEKENIEFSQSYEETHLMIKQTVDLDDLHESNDTCLCF</sequence>